<dbReference type="InterPro" id="IPR029063">
    <property type="entry name" value="SAM-dependent_MTases_sf"/>
</dbReference>
<gene>
    <name evidence="2" type="ORF">SAMN06295955_12318</name>
</gene>
<evidence type="ECO:0000313" key="2">
    <source>
        <dbReference type="EMBL" id="SNT29040.1"/>
    </source>
</evidence>
<sequence>MTATHDDLVRSQFGATANAYVASAVHASGADLDTIAARAASAAPARALDLGAGGGHVAYAIAPHAGAVVACDLSADMLAAVAAEAKRRGIGNIATQTAAAEALPFADGHFDFLACRFSAHHWRDAEAGLREARRVLAPGAPAIFVDIVAPHTAALDTHLQTVELLRDGSHVRDYGVGEWTAMFARAGFDLHGITRGRLRMDFADWTRRMRTPSAHAAAIRALQQQASEDVARHFAIEPDGSFTIDMALFEVE</sequence>
<dbReference type="GO" id="GO:0032259">
    <property type="term" value="P:methylation"/>
    <property type="evidence" value="ECO:0007669"/>
    <property type="project" value="UniProtKB-KW"/>
</dbReference>
<dbReference type="CDD" id="cd02440">
    <property type="entry name" value="AdoMet_MTases"/>
    <property type="match status" value="1"/>
</dbReference>
<name>A0A239LFG4_9SPHN</name>
<dbReference type="Pfam" id="PF08241">
    <property type="entry name" value="Methyltransf_11"/>
    <property type="match status" value="1"/>
</dbReference>
<dbReference type="PANTHER" id="PTHR43591">
    <property type="entry name" value="METHYLTRANSFERASE"/>
    <property type="match status" value="1"/>
</dbReference>
<proteinExistence type="predicted"/>
<dbReference type="EMBL" id="FZPA01000023">
    <property type="protein sequence ID" value="SNT29040.1"/>
    <property type="molecule type" value="Genomic_DNA"/>
</dbReference>
<keyword evidence="3" id="KW-1185">Reference proteome</keyword>
<reference evidence="2 3" key="1">
    <citation type="submission" date="2017-06" db="EMBL/GenBank/DDBJ databases">
        <authorList>
            <person name="Kim H.J."/>
            <person name="Triplett B.A."/>
        </authorList>
    </citation>
    <scope>NUCLEOTIDE SEQUENCE [LARGE SCALE GENOMIC DNA]</scope>
    <source>
        <strain evidence="2 3">DS15</strain>
    </source>
</reference>
<keyword evidence="2" id="KW-0489">Methyltransferase</keyword>
<dbReference type="OrthoDB" id="9787738at2"/>
<dbReference type="RefSeq" id="WP_089217498.1">
    <property type="nucleotide sequence ID" value="NZ_FZPA01000023.1"/>
</dbReference>
<dbReference type="AlphaFoldDB" id="A0A239LFG4"/>
<protein>
    <submittedName>
        <fullName evidence="2">Methyltransferase domain-containing protein</fullName>
    </submittedName>
</protein>
<evidence type="ECO:0000313" key="3">
    <source>
        <dbReference type="Proteomes" id="UP000198339"/>
    </source>
</evidence>
<feature type="domain" description="Methyltransferase type 11" evidence="1">
    <location>
        <begin position="48"/>
        <end position="142"/>
    </location>
</feature>
<keyword evidence="2" id="KW-0808">Transferase</keyword>
<organism evidence="2 3">
    <name type="scientific">Sphingopyxis indica</name>
    <dbReference type="NCBI Taxonomy" id="436663"/>
    <lineage>
        <taxon>Bacteria</taxon>
        <taxon>Pseudomonadati</taxon>
        <taxon>Pseudomonadota</taxon>
        <taxon>Alphaproteobacteria</taxon>
        <taxon>Sphingomonadales</taxon>
        <taxon>Sphingomonadaceae</taxon>
        <taxon>Sphingopyxis</taxon>
    </lineage>
</organism>
<dbReference type="GO" id="GO:0008757">
    <property type="term" value="F:S-adenosylmethionine-dependent methyltransferase activity"/>
    <property type="evidence" value="ECO:0007669"/>
    <property type="project" value="InterPro"/>
</dbReference>
<evidence type="ECO:0000259" key="1">
    <source>
        <dbReference type="Pfam" id="PF08241"/>
    </source>
</evidence>
<dbReference type="Proteomes" id="UP000198339">
    <property type="component" value="Unassembled WGS sequence"/>
</dbReference>
<dbReference type="PANTHER" id="PTHR43591:SF24">
    <property type="entry name" value="2-METHOXY-6-POLYPRENYL-1,4-BENZOQUINOL METHYLASE, MITOCHONDRIAL"/>
    <property type="match status" value="1"/>
</dbReference>
<dbReference type="SUPFAM" id="SSF53335">
    <property type="entry name" value="S-adenosyl-L-methionine-dependent methyltransferases"/>
    <property type="match status" value="1"/>
</dbReference>
<accession>A0A239LFG4</accession>
<dbReference type="InterPro" id="IPR013216">
    <property type="entry name" value="Methyltransf_11"/>
</dbReference>
<dbReference type="Gene3D" id="3.40.50.150">
    <property type="entry name" value="Vaccinia Virus protein VP39"/>
    <property type="match status" value="1"/>
</dbReference>